<dbReference type="AlphaFoldDB" id="A0A4Q7MXY0"/>
<organism evidence="2 3">
    <name type="scientific">Pseudobacter ginsenosidimutans</name>
    <dbReference type="NCBI Taxonomy" id="661488"/>
    <lineage>
        <taxon>Bacteria</taxon>
        <taxon>Pseudomonadati</taxon>
        <taxon>Bacteroidota</taxon>
        <taxon>Chitinophagia</taxon>
        <taxon>Chitinophagales</taxon>
        <taxon>Chitinophagaceae</taxon>
        <taxon>Pseudobacter</taxon>
    </lineage>
</organism>
<dbReference type="GO" id="GO:0005886">
    <property type="term" value="C:plasma membrane"/>
    <property type="evidence" value="ECO:0007669"/>
    <property type="project" value="InterPro"/>
</dbReference>
<dbReference type="RefSeq" id="WP_130542447.1">
    <property type="nucleotide sequence ID" value="NZ_CP042431.1"/>
</dbReference>
<feature type="compositionally biased region" description="Pro residues" evidence="1">
    <location>
        <begin position="203"/>
        <end position="213"/>
    </location>
</feature>
<protein>
    <submittedName>
        <fullName evidence="2">LPS export ABC transporter protein LptC</fullName>
    </submittedName>
</protein>
<dbReference type="Gene3D" id="2.60.450.10">
    <property type="entry name" value="Lipopolysaccharide (LPS) transport protein A like domain"/>
    <property type="match status" value="1"/>
</dbReference>
<sequence length="224" mass="25225">MSTYSFFRAALFMGCFFLFSCENTTEEVDAAFGKKAIAIEEAIQVDSYMSQEGKTKARLTAPYMLRQVKDSQYIEFPRSLHVDFYDTTGVIETILDAKYGKYREYESKVLLRDSVIVINIKNGDTLRTPELWWDQNKEQFYTDKPSHITKRDGTDIFSRNGMKAKQDLSWYELYGNSGKLPTPDEAGPAGADSLRRDSATPGKPVPPPPPTPVPAKQEPAKPAA</sequence>
<feature type="region of interest" description="Disordered" evidence="1">
    <location>
        <begin position="177"/>
        <end position="224"/>
    </location>
</feature>
<gene>
    <name evidence="2" type="ORF">EV199_3894</name>
</gene>
<dbReference type="Pfam" id="PF06835">
    <property type="entry name" value="LptC"/>
    <property type="match status" value="1"/>
</dbReference>
<name>A0A4Q7MXY0_9BACT</name>
<accession>A0A4Q7MXY0</accession>
<dbReference type="NCBIfam" id="TIGR04409">
    <property type="entry name" value="LptC_YrbK"/>
    <property type="match status" value="1"/>
</dbReference>
<evidence type="ECO:0000256" key="1">
    <source>
        <dbReference type="SAM" id="MobiDB-lite"/>
    </source>
</evidence>
<evidence type="ECO:0000313" key="3">
    <source>
        <dbReference type="Proteomes" id="UP000293874"/>
    </source>
</evidence>
<reference evidence="2 3" key="1">
    <citation type="submission" date="2019-02" db="EMBL/GenBank/DDBJ databases">
        <title>Genomic Encyclopedia of Type Strains, Phase IV (KMG-IV): sequencing the most valuable type-strain genomes for metagenomic binning, comparative biology and taxonomic classification.</title>
        <authorList>
            <person name="Goeker M."/>
        </authorList>
    </citation>
    <scope>NUCLEOTIDE SEQUENCE [LARGE SCALE GENOMIC DNA]</scope>
    <source>
        <strain evidence="2 3">DSM 18116</strain>
    </source>
</reference>
<dbReference type="EMBL" id="SGXA01000002">
    <property type="protein sequence ID" value="RZS71980.1"/>
    <property type="molecule type" value="Genomic_DNA"/>
</dbReference>
<dbReference type="OrthoDB" id="9812080at2"/>
<dbReference type="GO" id="GO:0015221">
    <property type="term" value="F:lipopolysaccharide transmembrane transporter activity"/>
    <property type="evidence" value="ECO:0007669"/>
    <property type="project" value="InterPro"/>
</dbReference>
<comment type="caution">
    <text evidence="2">The sequence shown here is derived from an EMBL/GenBank/DDBJ whole genome shotgun (WGS) entry which is preliminary data.</text>
</comment>
<dbReference type="InterPro" id="IPR026265">
    <property type="entry name" value="LptC"/>
</dbReference>
<dbReference type="Proteomes" id="UP000293874">
    <property type="component" value="Unassembled WGS sequence"/>
</dbReference>
<dbReference type="InterPro" id="IPR010664">
    <property type="entry name" value="LipoPS_assembly_LptC-rel"/>
</dbReference>
<proteinExistence type="predicted"/>
<keyword evidence="3" id="KW-1185">Reference proteome</keyword>
<evidence type="ECO:0000313" key="2">
    <source>
        <dbReference type="EMBL" id="RZS71980.1"/>
    </source>
</evidence>